<dbReference type="AlphaFoldDB" id="A0A822YL65"/>
<evidence type="ECO:0000313" key="3">
    <source>
        <dbReference type="Proteomes" id="UP000607653"/>
    </source>
</evidence>
<feature type="region of interest" description="Disordered" evidence="1">
    <location>
        <begin position="1"/>
        <end position="103"/>
    </location>
</feature>
<organism evidence="2 3">
    <name type="scientific">Nelumbo nucifera</name>
    <name type="common">Sacred lotus</name>
    <dbReference type="NCBI Taxonomy" id="4432"/>
    <lineage>
        <taxon>Eukaryota</taxon>
        <taxon>Viridiplantae</taxon>
        <taxon>Streptophyta</taxon>
        <taxon>Embryophyta</taxon>
        <taxon>Tracheophyta</taxon>
        <taxon>Spermatophyta</taxon>
        <taxon>Magnoliopsida</taxon>
        <taxon>Proteales</taxon>
        <taxon>Nelumbonaceae</taxon>
        <taxon>Nelumbo</taxon>
    </lineage>
</organism>
<accession>A0A822YL65</accession>
<name>A0A822YL65_NELNU</name>
<protein>
    <submittedName>
        <fullName evidence="2">Uncharacterized protein</fullName>
    </submittedName>
</protein>
<gene>
    <name evidence="2" type="ORF">HUJ06_012181</name>
</gene>
<evidence type="ECO:0000256" key="1">
    <source>
        <dbReference type="SAM" id="MobiDB-lite"/>
    </source>
</evidence>
<dbReference type="EMBL" id="DUZY01000003">
    <property type="protein sequence ID" value="DAD33330.1"/>
    <property type="molecule type" value="Genomic_DNA"/>
</dbReference>
<evidence type="ECO:0000313" key="2">
    <source>
        <dbReference type="EMBL" id="DAD33330.1"/>
    </source>
</evidence>
<proteinExistence type="predicted"/>
<dbReference type="Proteomes" id="UP000607653">
    <property type="component" value="Unassembled WGS sequence"/>
</dbReference>
<sequence length="103" mass="10964">MIEKRRGTKGLTGDQTVGFLVDSSGNGGEKIAAASPLFSTEEKVNSSSPAREKIVREVESKGEGSENKREEGIGGRRISSRCPSALGSKVEDDKHSSHHLSLP</sequence>
<comment type="caution">
    <text evidence="2">The sequence shown here is derived from an EMBL/GenBank/DDBJ whole genome shotgun (WGS) entry which is preliminary data.</text>
</comment>
<keyword evidence="3" id="KW-1185">Reference proteome</keyword>
<feature type="compositionally biased region" description="Basic and acidic residues" evidence="1">
    <location>
        <begin position="40"/>
        <end position="74"/>
    </location>
</feature>
<reference evidence="2 3" key="1">
    <citation type="journal article" date="2020" name="Mol. Biol. Evol.">
        <title>Distinct Expression and Methylation Patterns for Genes with Different Fates following a Single Whole-Genome Duplication in Flowering Plants.</title>
        <authorList>
            <person name="Shi T."/>
            <person name="Rahmani R.S."/>
            <person name="Gugger P.F."/>
            <person name="Wang M."/>
            <person name="Li H."/>
            <person name="Zhang Y."/>
            <person name="Li Z."/>
            <person name="Wang Q."/>
            <person name="Van de Peer Y."/>
            <person name="Marchal K."/>
            <person name="Chen J."/>
        </authorList>
    </citation>
    <scope>NUCLEOTIDE SEQUENCE [LARGE SCALE GENOMIC DNA]</scope>
    <source>
        <tissue evidence="2">Leaf</tissue>
    </source>
</reference>